<accession>A0A8S5PWW6</accession>
<sequence>MAIEVKTDRAAWAAALERASKAATEALAIQIKNDSLDYVPDDGEHILRDSCQIEDTEDGKDLVWRGVYAGYQWFGARADGSHQVKHYTTPGTGSAWVDKAKDAHGEEWQKVTQNAFTEALT</sequence>
<evidence type="ECO:0000313" key="1">
    <source>
        <dbReference type="EMBL" id="DAE10941.1"/>
    </source>
</evidence>
<protein>
    <submittedName>
        <fullName evidence="1">Minor capsid protein</fullName>
    </submittedName>
</protein>
<reference evidence="1" key="1">
    <citation type="journal article" date="2021" name="Proc. Natl. Acad. Sci. U.S.A.">
        <title>A Catalog of Tens of Thousands of Viruses from Human Metagenomes Reveals Hidden Associations with Chronic Diseases.</title>
        <authorList>
            <person name="Tisza M.J."/>
            <person name="Buck C.B."/>
        </authorList>
    </citation>
    <scope>NUCLEOTIDE SEQUENCE</scope>
    <source>
        <strain evidence="1">CtPsO101</strain>
    </source>
</reference>
<dbReference type="InterPro" id="IPR021080">
    <property type="entry name" value="Minor_capsid_protein"/>
</dbReference>
<name>A0A8S5PWW6_9CAUD</name>
<proteinExistence type="predicted"/>
<organism evidence="1">
    <name type="scientific">Siphoviridae sp. ctPsO101</name>
    <dbReference type="NCBI Taxonomy" id="2825487"/>
    <lineage>
        <taxon>Viruses</taxon>
        <taxon>Duplodnaviria</taxon>
        <taxon>Heunggongvirae</taxon>
        <taxon>Uroviricota</taxon>
        <taxon>Caudoviricetes</taxon>
    </lineage>
</organism>
<dbReference type="Pfam" id="PF11114">
    <property type="entry name" value="Minor_capsid_2"/>
    <property type="match status" value="1"/>
</dbReference>
<dbReference type="EMBL" id="BK015523">
    <property type="protein sequence ID" value="DAE10941.1"/>
    <property type="molecule type" value="Genomic_DNA"/>
</dbReference>